<keyword evidence="2" id="KW-1185">Reference proteome</keyword>
<gene>
    <name evidence="1" type="ORF">G2W53_033452</name>
</gene>
<dbReference type="EMBL" id="JAAIUW010000010">
    <property type="protein sequence ID" value="KAF7812476.1"/>
    <property type="molecule type" value="Genomic_DNA"/>
</dbReference>
<dbReference type="AlphaFoldDB" id="A0A834T1B4"/>
<protein>
    <submittedName>
        <fullName evidence="1">Uncharacterized protein</fullName>
    </submittedName>
</protein>
<accession>A0A834T1B4</accession>
<evidence type="ECO:0000313" key="2">
    <source>
        <dbReference type="Proteomes" id="UP000634136"/>
    </source>
</evidence>
<name>A0A834T1B4_9FABA</name>
<comment type="caution">
    <text evidence="1">The sequence shown here is derived from an EMBL/GenBank/DDBJ whole genome shotgun (WGS) entry which is preliminary data.</text>
</comment>
<evidence type="ECO:0000313" key="1">
    <source>
        <dbReference type="EMBL" id="KAF7812476.1"/>
    </source>
</evidence>
<dbReference type="Proteomes" id="UP000634136">
    <property type="component" value="Unassembled WGS sequence"/>
</dbReference>
<sequence>MGLIRLTKILEMILHEAVYKLIGRKLQISAGFRTLGIKHIIVLFHSWGIVEERKLEGAILPLESLGEPSYGLNGPSSMDLGLGFSVIRKHLPQNIKSRDLTFDDGIQKQWVAVNLSPNNGSVRDSA</sequence>
<organism evidence="1 2">
    <name type="scientific">Senna tora</name>
    <dbReference type="NCBI Taxonomy" id="362788"/>
    <lineage>
        <taxon>Eukaryota</taxon>
        <taxon>Viridiplantae</taxon>
        <taxon>Streptophyta</taxon>
        <taxon>Embryophyta</taxon>
        <taxon>Tracheophyta</taxon>
        <taxon>Spermatophyta</taxon>
        <taxon>Magnoliopsida</taxon>
        <taxon>eudicotyledons</taxon>
        <taxon>Gunneridae</taxon>
        <taxon>Pentapetalae</taxon>
        <taxon>rosids</taxon>
        <taxon>fabids</taxon>
        <taxon>Fabales</taxon>
        <taxon>Fabaceae</taxon>
        <taxon>Caesalpinioideae</taxon>
        <taxon>Cassia clade</taxon>
        <taxon>Senna</taxon>
    </lineage>
</organism>
<proteinExistence type="predicted"/>
<reference evidence="1" key="1">
    <citation type="submission" date="2020-09" db="EMBL/GenBank/DDBJ databases">
        <title>Genome-Enabled Discovery of Anthraquinone Biosynthesis in Senna tora.</title>
        <authorList>
            <person name="Kang S.-H."/>
            <person name="Pandey R.P."/>
            <person name="Lee C.-M."/>
            <person name="Sim J.-S."/>
            <person name="Jeong J.-T."/>
            <person name="Choi B.-S."/>
            <person name="Jung M."/>
            <person name="Ginzburg D."/>
            <person name="Zhao K."/>
            <person name="Won S.Y."/>
            <person name="Oh T.-J."/>
            <person name="Yu Y."/>
            <person name="Kim N.-H."/>
            <person name="Lee O.R."/>
            <person name="Lee T.-H."/>
            <person name="Bashyal P."/>
            <person name="Kim T.-S."/>
            <person name="Lee W.-H."/>
            <person name="Kawkins C."/>
            <person name="Kim C.-K."/>
            <person name="Kim J.S."/>
            <person name="Ahn B.O."/>
            <person name="Rhee S.Y."/>
            <person name="Sohng J.K."/>
        </authorList>
    </citation>
    <scope>NUCLEOTIDE SEQUENCE</scope>
    <source>
        <tissue evidence="1">Leaf</tissue>
    </source>
</reference>